<reference evidence="1 2" key="1">
    <citation type="journal article" date="2018" name="Front. Plant Sci.">
        <title>Red Clover (Trifolium pratense) and Zigzag Clover (T. medium) - A Picture of Genomic Similarities and Differences.</title>
        <authorList>
            <person name="Dluhosova J."/>
            <person name="Istvanek J."/>
            <person name="Nedelnik J."/>
            <person name="Repkova J."/>
        </authorList>
    </citation>
    <scope>NUCLEOTIDE SEQUENCE [LARGE SCALE GENOMIC DNA]</scope>
    <source>
        <strain evidence="2">cv. 10/8</strain>
        <tissue evidence="1">Leaf</tissue>
    </source>
</reference>
<accession>A0A392V8B1</accession>
<dbReference type="EMBL" id="LXQA011092920">
    <property type="protein sequence ID" value="MCI84514.1"/>
    <property type="molecule type" value="Genomic_DNA"/>
</dbReference>
<name>A0A392V8B1_9FABA</name>
<protein>
    <submittedName>
        <fullName evidence="1">Uncharacterized protein</fullName>
    </submittedName>
</protein>
<evidence type="ECO:0000313" key="1">
    <source>
        <dbReference type="EMBL" id="MCI84514.1"/>
    </source>
</evidence>
<dbReference type="AlphaFoldDB" id="A0A392V8B1"/>
<dbReference type="Proteomes" id="UP000265520">
    <property type="component" value="Unassembled WGS sequence"/>
</dbReference>
<keyword evidence="2" id="KW-1185">Reference proteome</keyword>
<comment type="caution">
    <text evidence="1">The sequence shown here is derived from an EMBL/GenBank/DDBJ whole genome shotgun (WGS) entry which is preliminary data.</text>
</comment>
<evidence type="ECO:0000313" key="2">
    <source>
        <dbReference type="Proteomes" id="UP000265520"/>
    </source>
</evidence>
<proteinExistence type="predicted"/>
<sequence>MMNSDVILSFNSFHVSAAVEPFHENLEVFP</sequence>
<organism evidence="1 2">
    <name type="scientific">Trifolium medium</name>
    <dbReference type="NCBI Taxonomy" id="97028"/>
    <lineage>
        <taxon>Eukaryota</taxon>
        <taxon>Viridiplantae</taxon>
        <taxon>Streptophyta</taxon>
        <taxon>Embryophyta</taxon>
        <taxon>Tracheophyta</taxon>
        <taxon>Spermatophyta</taxon>
        <taxon>Magnoliopsida</taxon>
        <taxon>eudicotyledons</taxon>
        <taxon>Gunneridae</taxon>
        <taxon>Pentapetalae</taxon>
        <taxon>rosids</taxon>
        <taxon>fabids</taxon>
        <taxon>Fabales</taxon>
        <taxon>Fabaceae</taxon>
        <taxon>Papilionoideae</taxon>
        <taxon>50 kb inversion clade</taxon>
        <taxon>NPAAA clade</taxon>
        <taxon>Hologalegina</taxon>
        <taxon>IRL clade</taxon>
        <taxon>Trifolieae</taxon>
        <taxon>Trifolium</taxon>
    </lineage>
</organism>
<feature type="non-terminal residue" evidence="1">
    <location>
        <position position="30"/>
    </location>
</feature>